<dbReference type="Gene3D" id="3.10.290.10">
    <property type="entry name" value="RNA-binding S4 domain"/>
    <property type="match status" value="1"/>
</dbReference>
<dbReference type="Gene3D" id="3.30.70.330">
    <property type="match status" value="1"/>
</dbReference>
<dbReference type="InterPro" id="IPR036986">
    <property type="entry name" value="S4_RNA-bd_sf"/>
</dbReference>
<dbReference type="RefSeq" id="WP_102197595.1">
    <property type="nucleotide sequence ID" value="NZ_CAUPDS010000001.1"/>
</dbReference>
<dbReference type="CDD" id="cd00165">
    <property type="entry name" value="S4"/>
    <property type="match status" value="1"/>
</dbReference>
<organism evidence="3 4">
    <name type="scientific">Anaerococcus hydrogenalis</name>
    <dbReference type="NCBI Taxonomy" id="33029"/>
    <lineage>
        <taxon>Bacteria</taxon>
        <taxon>Bacillati</taxon>
        <taxon>Bacillota</taxon>
        <taxon>Tissierellia</taxon>
        <taxon>Tissierellales</taxon>
        <taxon>Peptoniphilaceae</taxon>
        <taxon>Anaerococcus</taxon>
    </lineage>
</organism>
<dbReference type="InterPro" id="IPR002942">
    <property type="entry name" value="S4_RNA-bd"/>
</dbReference>
<proteinExistence type="predicted"/>
<dbReference type="AlphaFoldDB" id="A0A2N6UL23"/>
<comment type="caution">
    <text evidence="3">The sequence shown here is derived from an EMBL/GenBank/DDBJ whole genome shotgun (WGS) entry which is preliminary data.</text>
</comment>
<name>A0A2N6UL23_9FIRM</name>
<dbReference type="Proteomes" id="UP000235658">
    <property type="component" value="Unassembled WGS sequence"/>
</dbReference>
<dbReference type="Pfam" id="PF01479">
    <property type="entry name" value="S4"/>
    <property type="match status" value="1"/>
</dbReference>
<evidence type="ECO:0000259" key="2">
    <source>
        <dbReference type="SMART" id="SM00363"/>
    </source>
</evidence>
<feature type="domain" description="RNA-binding S4" evidence="2">
    <location>
        <begin position="179"/>
        <end position="239"/>
    </location>
</feature>
<dbReference type="GO" id="GO:0003723">
    <property type="term" value="F:RNA binding"/>
    <property type="evidence" value="ECO:0007669"/>
    <property type="project" value="UniProtKB-KW"/>
</dbReference>
<gene>
    <name evidence="3" type="ORF">CJ192_02175</name>
</gene>
<dbReference type="GeneID" id="84577985"/>
<dbReference type="InterPro" id="IPR040591">
    <property type="entry name" value="RqcP2_RBD"/>
</dbReference>
<reference evidence="3 4" key="1">
    <citation type="submission" date="2017-09" db="EMBL/GenBank/DDBJ databases">
        <title>Bacterial strain isolated from the female urinary microbiota.</title>
        <authorList>
            <person name="Thomas-White K."/>
            <person name="Kumar N."/>
            <person name="Forster S."/>
            <person name="Putonti C."/>
            <person name="Lawley T."/>
            <person name="Wolfe A.J."/>
        </authorList>
    </citation>
    <scope>NUCLEOTIDE SEQUENCE [LARGE SCALE GENOMIC DNA]</scope>
    <source>
        <strain evidence="3 4">UMB0204</strain>
    </source>
</reference>
<evidence type="ECO:0000313" key="4">
    <source>
        <dbReference type="Proteomes" id="UP000235658"/>
    </source>
</evidence>
<dbReference type="EMBL" id="PNHP01000001">
    <property type="protein sequence ID" value="PMC82560.1"/>
    <property type="molecule type" value="Genomic_DNA"/>
</dbReference>
<dbReference type="SUPFAM" id="SSF55174">
    <property type="entry name" value="Alpha-L RNA-binding motif"/>
    <property type="match status" value="1"/>
</dbReference>
<evidence type="ECO:0000256" key="1">
    <source>
        <dbReference type="PROSITE-ProRule" id="PRU00182"/>
    </source>
</evidence>
<dbReference type="Pfam" id="PF17774">
    <property type="entry name" value="YlmH_RBD"/>
    <property type="match status" value="1"/>
</dbReference>
<dbReference type="InterPro" id="IPR012677">
    <property type="entry name" value="Nucleotide-bd_a/b_plait_sf"/>
</dbReference>
<dbReference type="Gene3D" id="3.30.1370.160">
    <property type="match status" value="1"/>
</dbReference>
<evidence type="ECO:0000313" key="3">
    <source>
        <dbReference type="EMBL" id="PMC82560.1"/>
    </source>
</evidence>
<sequence length="255" mass="29713">MRLKYNIDFVEDKSVKANIKKAISLLEKSFYTHKEVSSFFLNPFEISVLNDIAKVNNIEIVFLSCNDKSERQIFIANPYTDYIEKSSYINVLEFNINNISHPDVLGALLNLGLDRNDIGDIYIGDDKCELVVLNKDKDFVKFNLTKIKNEKVSLDFKNDNILSISKIEYIENKGFISSLRLDNLVSEFVNLSRSKAQTLIKRRMVKVNYQIIDNPSKIVEENSLISIRREGRFIFDKVIGKSKKDNYHIEYRKYK</sequence>
<keyword evidence="1" id="KW-0694">RNA-binding</keyword>
<dbReference type="SMART" id="SM00363">
    <property type="entry name" value="S4"/>
    <property type="match status" value="1"/>
</dbReference>
<accession>A0A2N6UL23</accession>
<protein>
    <submittedName>
        <fullName evidence="3">RNA-binding protein</fullName>
    </submittedName>
</protein>
<dbReference type="PROSITE" id="PS50889">
    <property type="entry name" value="S4"/>
    <property type="match status" value="1"/>
</dbReference>